<reference evidence="2" key="1">
    <citation type="submission" date="2022-09" db="EMBL/GenBank/DDBJ databases">
        <title>Culturomic study of gut microbiota in children with autism spectrum disorder.</title>
        <authorList>
            <person name="Efimov B.A."/>
            <person name="Chaplin A.V."/>
            <person name="Sokolova S.R."/>
            <person name="Pikina A.P."/>
            <person name="Korzhanova M."/>
            <person name="Belova V."/>
            <person name="Korostin D."/>
        </authorList>
    </citation>
    <scope>NUCLEOTIDE SEQUENCE</scope>
    <source>
        <strain evidence="2">ASD5510</strain>
    </source>
</reference>
<evidence type="ECO:0000313" key="2">
    <source>
        <dbReference type="EMBL" id="MCU7378125.1"/>
    </source>
</evidence>
<accession>A0A9J6QQH3</accession>
<dbReference type="AlphaFoldDB" id="A0A9J6QQH3"/>
<comment type="caution">
    <text evidence="2">The sequence shown here is derived from an EMBL/GenBank/DDBJ whole genome shotgun (WGS) entry which is preliminary data.</text>
</comment>
<dbReference type="EMBL" id="JAOSHN010000002">
    <property type="protein sequence ID" value="MCU7378125.1"/>
    <property type="molecule type" value="Genomic_DNA"/>
</dbReference>
<evidence type="ECO:0000256" key="1">
    <source>
        <dbReference type="SAM" id="MobiDB-lite"/>
    </source>
</evidence>
<sequence>MINTLKLVNPIMIDGKEVAELTYDADEITSMQFIEAEGRALEYMGTGRVGAIEMDAGHQLYLGMFAIVAVNPNIDIRDLERIKGKDLIKVMRIGRNFTVPSEGSEEESSVQQYETTQKHLAPQQQTSEDGE</sequence>
<organism evidence="2 3">
    <name type="scientific">Hominibacterium faecale</name>
    <dbReference type="NCBI Taxonomy" id="2839743"/>
    <lineage>
        <taxon>Bacteria</taxon>
        <taxon>Bacillati</taxon>
        <taxon>Bacillota</taxon>
        <taxon>Clostridia</taxon>
        <taxon>Peptostreptococcales</taxon>
        <taxon>Anaerovoracaceae</taxon>
        <taxon>Hominibacterium</taxon>
    </lineage>
</organism>
<name>A0A9J6QQH3_9FIRM</name>
<protein>
    <submittedName>
        <fullName evidence="2">Early nodulin 20 (N-20)</fullName>
    </submittedName>
</protein>
<dbReference type="Proteomes" id="UP001065549">
    <property type="component" value="Unassembled WGS sequence"/>
</dbReference>
<evidence type="ECO:0000313" key="3">
    <source>
        <dbReference type="Proteomes" id="UP001065549"/>
    </source>
</evidence>
<feature type="region of interest" description="Disordered" evidence="1">
    <location>
        <begin position="99"/>
        <end position="131"/>
    </location>
</feature>
<proteinExistence type="predicted"/>
<dbReference type="RefSeq" id="WP_269478438.1">
    <property type="nucleotide sequence ID" value="NZ_JAOSHN010000002.1"/>
</dbReference>
<feature type="compositionally biased region" description="Polar residues" evidence="1">
    <location>
        <begin position="122"/>
        <end position="131"/>
    </location>
</feature>
<keyword evidence="3" id="KW-1185">Reference proteome</keyword>
<gene>
    <name evidence="2" type="ORF">OBO34_07130</name>
</gene>